<dbReference type="InterPro" id="IPR019074">
    <property type="entry name" value="YabQ"/>
</dbReference>
<keyword evidence="1" id="KW-0812">Transmembrane</keyword>
<keyword evidence="1" id="KW-0472">Membrane</keyword>
<reference evidence="2" key="2">
    <citation type="journal article" date="2021" name="PeerJ">
        <title>Extensive microbial diversity within the chicken gut microbiome revealed by metagenomics and culture.</title>
        <authorList>
            <person name="Gilroy R."/>
            <person name="Ravi A."/>
            <person name="Getino M."/>
            <person name="Pursley I."/>
            <person name="Horton D.L."/>
            <person name="Alikhan N.F."/>
            <person name="Baker D."/>
            <person name="Gharbi K."/>
            <person name="Hall N."/>
            <person name="Watson M."/>
            <person name="Adriaenssens E.M."/>
            <person name="Foster-Nyarko E."/>
            <person name="Jarju S."/>
            <person name="Secka A."/>
            <person name="Antonio M."/>
            <person name="Oren A."/>
            <person name="Chaudhuri R.R."/>
            <person name="La Ragione R."/>
            <person name="Hildebrand F."/>
            <person name="Pallen M.J."/>
        </authorList>
    </citation>
    <scope>NUCLEOTIDE SEQUENCE</scope>
    <source>
        <strain evidence="2">CHK195-11698</strain>
    </source>
</reference>
<evidence type="ECO:0000313" key="3">
    <source>
        <dbReference type="Proteomes" id="UP000824175"/>
    </source>
</evidence>
<gene>
    <name evidence="2" type="ORF">IAD15_08470</name>
</gene>
<reference evidence="2" key="1">
    <citation type="submission" date="2020-10" db="EMBL/GenBank/DDBJ databases">
        <authorList>
            <person name="Gilroy R."/>
        </authorList>
    </citation>
    <scope>NUCLEOTIDE SEQUENCE</scope>
    <source>
        <strain evidence="2">CHK195-11698</strain>
    </source>
</reference>
<protein>
    <recommendedName>
        <fullName evidence="4">Spore cortex biosynthesis protein YabQ</fullName>
    </recommendedName>
</protein>
<dbReference type="Pfam" id="PF09578">
    <property type="entry name" value="Spore_YabQ"/>
    <property type="match status" value="1"/>
</dbReference>
<feature type="transmembrane region" description="Helical" evidence="1">
    <location>
        <begin position="69"/>
        <end position="91"/>
    </location>
</feature>
<dbReference type="EMBL" id="DVMJ01000071">
    <property type="protein sequence ID" value="HIU14087.1"/>
    <property type="molecule type" value="Genomic_DNA"/>
</dbReference>
<feature type="transmembrane region" description="Helical" evidence="1">
    <location>
        <begin position="38"/>
        <end position="57"/>
    </location>
</feature>
<accession>A0A9D1HNV0</accession>
<organism evidence="2 3">
    <name type="scientific">Candidatus Fimiplasma intestinipullorum</name>
    <dbReference type="NCBI Taxonomy" id="2840825"/>
    <lineage>
        <taxon>Bacteria</taxon>
        <taxon>Bacillati</taxon>
        <taxon>Bacillota</taxon>
        <taxon>Clostridia</taxon>
        <taxon>Eubacteriales</taxon>
        <taxon>Candidatus Fimiplasma</taxon>
    </lineage>
</organism>
<sequence>MSLEVQVQSLAAAFLYGLAVSFGYGWINRLVYRCRRGLLGYLIEIVLASLISAGLFFSLQAINGGYTNVYMLMTFCLGVMVYEFCFARLYLGQVERQMRLVRWLFFPFRFIFRSINAILRKIRKVMGLGQAKKKIQKE</sequence>
<dbReference type="NCBIfam" id="TIGR02893">
    <property type="entry name" value="spore_yabQ"/>
    <property type="match status" value="1"/>
</dbReference>
<comment type="caution">
    <text evidence="2">The sequence shown here is derived from an EMBL/GenBank/DDBJ whole genome shotgun (WGS) entry which is preliminary data.</text>
</comment>
<name>A0A9D1HNV0_9FIRM</name>
<evidence type="ECO:0000313" key="2">
    <source>
        <dbReference type="EMBL" id="HIU14087.1"/>
    </source>
</evidence>
<keyword evidence="1" id="KW-1133">Transmembrane helix</keyword>
<dbReference type="Proteomes" id="UP000824175">
    <property type="component" value="Unassembled WGS sequence"/>
</dbReference>
<feature type="transmembrane region" description="Helical" evidence="1">
    <location>
        <begin position="6"/>
        <end position="26"/>
    </location>
</feature>
<proteinExistence type="predicted"/>
<evidence type="ECO:0000256" key="1">
    <source>
        <dbReference type="SAM" id="Phobius"/>
    </source>
</evidence>
<dbReference type="AlphaFoldDB" id="A0A9D1HNV0"/>
<evidence type="ECO:0008006" key="4">
    <source>
        <dbReference type="Google" id="ProtNLM"/>
    </source>
</evidence>